<dbReference type="PANTHER" id="PTHR43377">
    <property type="entry name" value="BILIVERDIN REDUCTASE A"/>
    <property type="match status" value="1"/>
</dbReference>
<dbReference type="InterPro" id="IPR036291">
    <property type="entry name" value="NAD(P)-bd_dom_sf"/>
</dbReference>
<keyword evidence="4" id="KW-1185">Reference proteome</keyword>
<evidence type="ECO:0000259" key="1">
    <source>
        <dbReference type="Pfam" id="PF01408"/>
    </source>
</evidence>
<comment type="caution">
    <text evidence="3">The sequence shown here is derived from an EMBL/GenBank/DDBJ whole genome shotgun (WGS) entry which is preliminary data.</text>
</comment>
<dbReference type="AlphaFoldDB" id="S3V128"/>
<protein>
    <submittedName>
        <fullName evidence="3">Oxidoreductase, NAD-binding domain protein</fullName>
    </submittedName>
</protein>
<dbReference type="Proteomes" id="UP000014540">
    <property type="component" value="Unassembled WGS sequence"/>
</dbReference>
<dbReference type="SUPFAM" id="SSF51735">
    <property type="entry name" value="NAD(P)-binding Rossmann-fold domains"/>
    <property type="match status" value="1"/>
</dbReference>
<gene>
    <name evidence="3" type="ORF">LEP1GSC058_1466</name>
</gene>
<evidence type="ECO:0000313" key="3">
    <source>
        <dbReference type="EMBL" id="EPG76391.1"/>
    </source>
</evidence>
<sequence length="368" mass="42027">MEKIVLRKRRKPHSVFSMRKTKTLIVGLGRIAGILEKDPLRQKPCTHAGVLLSAWGKKNFEIIGALDLNREKRELFRKQWKFPTDRIFSDLDSFAKIRNIPDLTIIATPTESHYLDACSAIRFGSKNLLVEKPVCETFLQAKSLEKLARKNEVRIWVNHERRYHPKYSWAKSVLESGKYGTIRTIRASVLTSAANPGRAFHDRTGPLFHDGTHAIDLIYWLLGKPDRVRSSLRKRNGVSVEDRAVAFLEYDSGPIVFLEAGGSRNYFQFEMDIMTDCARMILSNDGFSLFESKASRKYKGFNSLTEVSFPEKSSIGPNPFENLYAEIRSVLANKSDRITGDIRENLGIMELLDRIKTKADVRMVSEPE</sequence>
<dbReference type="InterPro" id="IPR051450">
    <property type="entry name" value="Gfo/Idh/MocA_Oxidoreductases"/>
</dbReference>
<dbReference type="Pfam" id="PF01408">
    <property type="entry name" value="GFO_IDH_MocA"/>
    <property type="match status" value="1"/>
</dbReference>
<accession>S3V128</accession>
<proteinExistence type="predicted"/>
<dbReference type="PANTHER" id="PTHR43377:SF1">
    <property type="entry name" value="BILIVERDIN REDUCTASE A"/>
    <property type="match status" value="1"/>
</dbReference>
<dbReference type="InterPro" id="IPR055170">
    <property type="entry name" value="GFO_IDH_MocA-like_dom"/>
</dbReference>
<dbReference type="STRING" id="1193011.LEP1GSC058_1466"/>
<feature type="domain" description="Gfo/Idh/MocA-like oxidoreductase N-terminal" evidence="1">
    <location>
        <begin position="22"/>
        <end position="159"/>
    </location>
</feature>
<dbReference type="Gene3D" id="3.30.360.10">
    <property type="entry name" value="Dihydrodipicolinate Reductase, domain 2"/>
    <property type="match status" value="1"/>
</dbReference>
<feature type="domain" description="GFO/IDH/MocA-like oxidoreductase" evidence="2">
    <location>
        <begin position="169"/>
        <end position="266"/>
    </location>
</feature>
<dbReference type="Gene3D" id="3.40.50.720">
    <property type="entry name" value="NAD(P)-binding Rossmann-like Domain"/>
    <property type="match status" value="1"/>
</dbReference>
<evidence type="ECO:0000259" key="2">
    <source>
        <dbReference type="Pfam" id="PF22725"/>
    </source>
</evidence>
<dbReference type="Pfam" id="PF22725">
    <property type="entry name" value="GFO_IDH_MocA_C3"/>
    <property type="match status" value="1"/>
</dbReference>
<name>S3V128_9LEPT</name>
<dbReference type="GO" id="GO:0000166">
    <property type="term" value="F:nucleotide binding"/>
    <property type="evidence" value="ECO:0007669"/>
    <property type="project" value="InterPro"/>
</dbReference>
<organism evidence="3 4">
    <name type="scientific">Leptospira fainei serovar Hurstbridge str. BUT 6</name>
    <dbReference type="NCBI Taxonomy" id="1193011"/>
    <lineage>
        <taxon>Bacteria</taxon>
        <taxon>Pseudomonadati</taxon>
        <taxon>Spirochaetota</taxon>
        <taxon>Spirochaetia</taxon>
        <taxon>Leptospirales</taxon>
        <taxon>Leptospiraceae</taxon>
        <taxon>Leptospira</taxon>
    </lineage>
</organism>
<evidence type="ECO:0000313" key="4">
    <source>
        <dbReference type="Proteomes" id="UP000014540"/>
    </source>
</evidence>
<reference evidence="3" key="1">
    <citation type="submission" date="2013-04" db="EMBL/GenBank/DDBJ databases">
        <authorList>
            <person name="Harkins D.M."/>
            <person name="Durkin A.S."/>
            <person name="Selengut J.D."/>
            <person name="Sanka R."/>
            <person name="DePew J."/>
            <person name="Purushe J."/>
            <person name="Ahmed A."/>
            <person name="van der Linden H."/>
            <person name="Goris M.G.A."/>
            <person name="Hartskeerl R.A."/>
            <person name="Vinetz J.M."/>
            <person name="Sutton G.G."/>
            <person name="Nelson W.C."/>
            <person name="Fouts D.E."/>
        </authorList>
    </citation>
    <scope>NUCLEOTIDE SEQUENCE [LARGE SCALE GENOMIC DNA]</scope>
    <source>
        <strain evidence="3">BUT 6</strain>
    </source>
</reference>
<dbReference type="InterPro" id="IPR000683">
    <property type="entry name" value="Gfo/Idh/MocA-like_OxRdtase_N"/>
</dbReference>
<dbReference type="EMBL" id="AKWZ02000001">
    <property type="protein sequence ID" value="EPG76391.1"/>
    <property type="molecule type" value="Genomic_DNA"/>
</dbReference>
<dbReference type="SUPFAM" id="SSF55347">
    <property type="entry name" value="Glyceraldehyde-3-phosphate dehydrogenase-like, C-terminal domain"/>
    <property type="match status" value="1"/>
</dbReference>